<evidence type="ECO:0000313" key="1">
    <source>
        <dbReference type="Proteomes" id="UP000695022"/>
    </source>
</evidence>
<proteinExistence type="predicted"/>
<dbReference type="RefSeq" id="XP_014670693.1">
    <property type="nucleotide sequence ID" value="XM_014815207.1"/>
</dbReference>
<evidence type="ECO:0000313" key="2">
    <source>
        <dbReference type="RefSeq" id="XP_014670693.1"/>
    </source>
</evidence>
<reference evidence="2" key="1">
    <citation type="submission" date="2025-08" db="UniProtKB">
        <authorList>
            <consortium name="RefSeq"/>
        </authorList>
    </citation>
    <scope>IDENTIFICATION</scope>
</reference>
<dbReference type="Pfam" id="PF05380">
    <property type="entry name" value="Peptidase_A17"/>
    <property type="match status" value="1"/>
</dbReference>
<dbReference type="PANTHER" id="PTHR47331">
    <property type="entry name" value="PHD-TYPE DOMAIN-CONTAINING PROTEIN"/>
    <property type="match status" value="1"/>
</dbReference>
<dbReference type="InterPro" id="IPR008042">
    <property type="entry name" value="Retrotrans_Pao"/>
</dbReference>
<protein>
    <submittedName>
        <fullName evidence="2">Uncharacterized protein LOC106811541</fullName>
    </submittedName>
</protein>
<name>A0ABM1EES2_PRICU</name>
<dbReference type="GeneID" id="106811541"/>
<organism evidence="1 2">
    <name type="scientific">Priapulus caudatus</name>
    <name type="common">Priapulid worm</name>
    <dbReference type="NCBI Taxonomy" id="37621"/>
    <lineage>
        <taxon>Eukaryota</taxon>
        <taxon>Metazoa</taxon>
        <taxon>Ecdysozoa</taxon>
        <taxon>Scalidophora</taxon>
        <taxon>Priapulida</taxon>
        <taxon>Priapulimorpha</taxon>
        <taxon>Priapulimorphida</taxon>
        <taxon>Priapulidae</taxon>
        <taxon>Priapulus</taxon>
    </lineage>
</organism>
<accession>A0ABM1EES2</accession>
<keyword evidence="1" id="KW-1185">Reference proteome</keyword>
<dbReference type="Proteomes" id="UP000695022">
    <property type="component" value="Unplaced"/>
</dbReference>
<dbReference type="PANTHER" id="PTHR47331:SF1">
    <property type="entry name" value="GAG-LIKE PROTEIN"/>
    <property type="match status" value="1"/>
</dbReference>
<gene>
    <name evidence="2" type="primary">LOC106811541</name>
</gene>
<sequence length="291" mass="32748">MSDCDIGSWCAWLDELPALMNFQIPRCLKQGHQSASTDNELHIFCDASEQAYGACAYIRVASAGHVTTMLVMGKSRVAPLKPQISVPRLELSAAVVGCQLGCMIERGLELRVSRVVFWSDSMIALAYIKNTKTRFKTFVANRLTQIHETTKPDQWRHVSTNVNPADLASRGFSANDTAKLQFWLHGPTFLLGDEKTWPAVNKEDVSQATLDDEIKKEGAVNLIEAAEEYNVIGALVDRHSSWYRLRRACAWLLRFKTYYVNKYLKKEKELTTSHLSVTELDAASADIVRYV</sequence>